<protein>
    <submittedName>
        <fullName evidence="3">tRNA(Ile)-lysidine synthase TilS/MesJ</fullName>
    </submittedName>
</protein>
<keyword evidence="4" id="KW-1185">Reference proteome</keyword>
<evidence type="ECO:0000313" key="4">
    <source>
        <dbReference type="Proteomes" id="UP000184447"/>
    </source>
</evidence>
<dbReference type="CDD" id="cd24138">
    <property type="entry name" value="TtcA-like"/>
    <property type="match status" value="1"/>
</dbReference>
<dbReference type="STRING" id="1121316.SAMN02745207_01872"/>
<gene>
    <name evidence="3" type="ORF">SAMN02745207_01872</name>
</gene>
<dbReference type="RefSeq" id="WP_073338163.1">
    <property type="nucleotide sequence ID" value="NZ_FQXM01000008.1"/>
</dbReference>
<dbReference type="Pfam" id="PF01171">
    <property type="entry name" value="ATP_bind_3"/>
    <property type="match status" value="1"/>
</dbReference>
<dbReference type="PANTHER" id="PTHR43686">
    <property type="entry name" value="SULFURTRANSFERASE-RELATED"/>
    <property type="match status" value="1"/>
</dbReference>
<dbReference type="GO" id="GO:0016740">
    <property type="term" value="F:transferase activity"/>
    <property type="evidence" value="ECO:0007669"/>
    <property type="project" value="UniProtKB-KW"/>
</dbReference>
<accession>A0A1M5UPJ6</accession>
<dbReference type="EMBL" id="FQXM01000008">
    <property type="protein sequence ID" value="SHH64982.1"/>
    <property type="molecule type" value="Genomic_DNA"/>
</dbReference>
<keyword evidence="1" id="KW-0808">Transferase</keyword>
<dbReference type="PANTHER" id="PTHR43686:SF1">
    <property type="entry name" value="AMINOTRAN_5 DOMAIN-CONTAINING PROTEIN"/>
    <property type="match status" value="1"/>
</dbReference>
<evidence type="ECO:0000259" key="2">
    <source>
        <dbReference type="Pfam" id="PF01171"/>
    </source>
</evidence>
<proteinExistence type="predicted"/>
<dbReference type="PIRSF" id="PIRSF004976">
    <property type="entry name" value="ATPase_YdaO"/>
    <property type="match status" value="1"/>
</dbReference>
<dbReference type="InterPro" id="IPR011063">
    <property type="entry name" value="TilS/TtcA_N"/>
</dbReference>
<evidence type="ECO:0000256" key="1">
    <source>
        <dbReference type="ARBA" id="ARBA00022679"/>
    </source>
</evidence>
<dbReference type="InterPro" id="IPR035107">
    <property type="entry name" value="tRNA_thiolation_TtcA_Ctu1"/>
</dbReference>
<dbReference type="Gene3D" id="3.40.50.620">
    <property type="entry name" value="HUPs"/>
    <property type="match status" value="1"/>
</dbReference>
<dbReference type="Proteomes" id="UP000184447">
    <property type="component" value="Unassembled WGS sequence"/>
</dbReference>
<evidence type="ECO:0000313" key="3">
    <source>
        <dbReference type="EMBL" id="SHH64982.1"/>
    </source>
</evidence>
<dbReference type="GO" id="GO:0008033">
    <property type="term" value="P:tRNA processing"/>
    <property type="evidence" value="ECO:0007669"/>
    <property type="project" value="InterPro"/>
</dbReference>
<dbReference type="AlphaFoldDB" id="A0A1M5UPJ6"/>
<reference evidence="3 4" key="1">
    <citation type="submission" date="2016-11" db="EMBL/GenBank/DDBJ databases">
        <authorList>
            <person name="Jaros S."/>
            <person name="Januszkiewicz K."/>
            <person name="Wedrychowicz H."/>
        </authorList>
    </citation>
    <scope>NUCLEOTIDE SEQUENCE [LARGE SCALE GENOMIC DNA]</scope>
    <source>
        <strain evidence="3 4">DSM 8605</strain>
    </source>
</reference>
<sequence length="289" mass="32872">MSNLGGSGCELLVPVGERKPLNEIERSIVKTYSKPIWSKFVKALKDFELIEEGDKIAIAISGGKDSMLMAKLFQQLKMHRKFNFELEFIAMDPGFHESNRELLKSNCEYLNIPVKIFESGIFDVVGEIAKDYPCYMCARMRRGFLYSKALELGCNKLALGHHFDDVIETTMLNVLYSGSFKTMKPKLKSKNFEGLELIRPMFYIHEDDVKRYTINSGIGFMNCGCIVAAGKTSSKRSEIKTMIKDMKKNFSDVDKCIFQAANNVNLDSILGWEQGGKKYSFLDTYDDEN</sequence>
<feature type="domain" description="tRNA(Ile)-lysidine/2-thiocytidine synthase N-terminal" evidence="2">
    <location>
        <begin position="55"/>
        <end position="221"/>
    </location>
</feature>
<dbReference type="InterPro" id="IPR014729">
    <property type="entry name" value="Rossmann-like_a/b/a_fold"/>
</dbReference>
<name>A0A1M5UPJ6_9CLOT</name>
<organism evidence="3 4">
    <name type="scientific">Clostridium grantii DSM 8605</name>
    <dbReference type="NCBI Taxonomy" id="1121316"/>
    <lineage>
        <taxon>Bacteria</taxon>
        <taxon>Bacillati</taxon>
        <taxon>Bacillota</taxon>
        <taxon>Clostridia</taxon>
        <taxon>Eubacteriales</taxon>
        <taxon>Clostridiaceae</taxon>
        <taxon>Clostridium</taxon>
    </lineage>
</organism>
<dbReference type="OrthoDB" id="9801054at2"/>
<dbReference type="SUPFAM" id="SSF52402">
    <property type="entry name" value="Adenine nucleotide alpha hydrolases-like"/>
    <property type="match status" value="1"/>
</dbReference>